<organism evidence="2 3">
    <name type="scientific">Onchocerca volvulus</name>
    <dbReference type="NCBI Taxonomy" id="6282"/>
    <lineage>
        <taxon>Eukaryota</taxon>
        <taxon>Metazoa</taxon>
        <taxon>Ecdysozoa</taxon>
        <taxon>Nematoda</taxon>
        <taxon>Chromadorea</taxon>
        <taxon>Rhabditida</taxon>
        <taxon>Spirurina</taxon>
        <taxon>Spiruromorpha</taxon>
        <taxon>Filarioidea</taxon>
        <taxon>Onchocercidae</taxon>
        <taxon>Onchocerca</taxon>
    </lineage>
</organism>
<dbReference type="AlphaFoldDB" id="A0A8R1Y671"/>
<reference evidence="2" key="2">
    <citation type="submission" date="2022-06" db="UniProtKB">
        <authorList>
            <consortium name="EnsemblMetazoa"/>
        </authorList>
    </citation>
    <scope>IDENTIFICATION</scope>
</reference>
<accession>A0A8R1Y671</accession>
<keyword evidence="1" id="KW-1133">Transmembrane helix</keyword>
<dbReference type="EMBL" id="CMVM020000251">
    <property type="status" value="NOT_ANNOTATED_CDS"/>
    <property type="molecule type" value="Genomic_DNA"/>
</dbReference>
<evidence type="ECO:0000256" key="1">
    <source>
        <dbReference type="SAM" id="Phobius"/>
    </source>
</evidence>
<sequence length="58" mass="7060">MQYARSYDTFMKYEESSHLEIVSINFIIIMILLSMNTFSIKGFIYREKLDQLNKNRFK</sequence>
<protein>
    <submittedName>
        <fullName evidence="2">Uncharacterized protein</fullName>
    </submittedName>
</protein>
<name>A0A8R1Y671_ONCVO</name>
<dbReference type="Proteomes" id="UP000024404">
    <property type="component" value="Unassembled WGS sequence"/>
</dbReference>
<evidence type="ECO:0000313" key="3">
    <source>
        <dbReference type="Proteomes" id="UP000024404"/>
    </source>
</evidence>
<evidence type="ECO:0000313" key="2">
    <source>
        <dbReference type="EnsemblMetazoa" id="OVOC9059.1"/>
    </source>
</evidence>
<keyword evidence="1" id="KW-0472">Membrane</keyword>
<reference evidence="3" key="1">
    <citation type="submission" date="2013-10" db="EMBL/GenBank/DDBJ databases">
        <title>Genome sequencing of Onchocerca volvulus.</title>
        <authorList>
            <person name="Cotton J."/>
            <person name="Tsai J."/>
            <person name="Stanley E."/>
            <person name="Tracey A."/>
            <person name="Holroyd N."/>
            <person name="Lustigman S."/>
            <person name="Berriman M."/>
        </authorList>
    </citation>
    <scope>NUCLEOTIDE SEQUENCE</scope>
</reference>
<dbReference type="EnsemblMetazoa" id="OVOC9059.1">
    <property type="protein sequence ID" value="OVOC9059.1"/>
    <property type="gene ID" value="WBGene00245868"/>
</dbReference>
<proteinExistence type="predicted"/>
<keyword evidence="1" id="KW-0812">Transmembrane</keyword>
<keyword evidence="3" id="KW-1185">Reference proteome</keyword>
<feature type="transmembrane region" description="Helical" evidence="1">
    <location>
        <begin position="21"/>
        <end position="44"/>
    </location>
</feature>